<evidence type="ECO:0000313" key="9">
    <source>
        <dbReference type="EMBL" id="VWB11800.1"/>
    </source>
</evidence>
<evidence type="ECO:0000256" key="4">
    <source>
        <dbReference type="ARBA" id="ARBA00022764"/>
    </source>
</evidence>
<organism evidence="9 10">
    <name type="scientific">Burkholderia lata (strain ATCC 17760 / DSM 23089 / LMG 22485 / NCIMB 9086 / R18194 / 383)</name>
    <dbReference type="NCBI Taxonomy" id="482957"/>
    <lineage>
        <taxon>Bacteria</taxon>
        <taxon>Pseudomonadati</taxon>
        <taxon>Pseudomonadota</taxon>
        <taxon>Betaproteobacteria</taxon>
        <taxon>Burkholderiales</taxon>
        <taxon>Burkholderiaceae</taxon>
        <taxon>Burkholderia</taxon>
        <taxon>Burkholderia cepacia complex</taxon>
    </lineage>
</organism>
<evidence type="ECO:0000256" key="2">
    <source>
        <dbReference type="ARBA" id="ARBA00007399"/>
    </source>
</evidence>
<evidence type="ECO:0000256" key="6">
    <source>
        <dbReference type="SAM" id="SignalP"/>
    </source>
</evidence>
<dbReference type="RefSeq" id="WP_175029766.1">
    <property type="nucleotide sequence ID" value="NZ_CABVPW010000002.1"/>
</dbReference>
<keyword evidence="3 6" id="KW-0732">Signal</keyword>
<dbReference type="GO" id="GO:0030288">
    <property type="term" value="C:outer membrane-bounded periplasmic space"/>
    <property type="evidence" value="ECO:0007669"/>
    <property type="project" value="InterPro"/>
</dbReference>
<dbReference type="InterPro" id="IPR050643">
    <property type="entry name" value="Periplasmic_pilus_chap"/>
</dbReference>
<dbReference type="Pfam" id="PF00345">
    <property type="entry name" value="PapD_N"/>
    <property type="match status" value="1"/>
</dbReference>
<evidence type="ECO:0000259" key="8">
    <source>
        <dbReference type="Pfam" id="PF02753"/>
    </source>
</evidence>
<dbReference type="InterPro" id="IPR013783">
    <property type="entry name" value="Ig-like_fold"/>
</dbReference>
<evidence type="ECO:0000256" key="5">
    <source>
        <dbReference type="ARBA" id="ARBA00023186"/>
    </source>
</evidence>
<dbReference type="PANTHER" id="PTHR30251:SF2">
    <property type="entry name" value="FIMBRIAL CHAPERONE YADV-RELATED"/>
    <property type="match status" value="1"/>
</dbReference>
<dbReference type="PANTHER" id="PTHR30251">
    <property type="entry name" value="PILUS ASSEMBLY CHAPERONE"/>
    <property type="match status" value="1"/>
</dbReference>
<keyword evidence="4" id="KW-0574">Periplasm</keyword>
<name>A0A6P2H425_BURL3</name>
<dbReference type="InterPro" id="IPR016147">
    <property type="entry name" value="Pili_assmbl_chaperone_N"/>
</dbReference>
<accession>A0A6P2H425</accession>
<dbReference type="InterPro" id="IPR008962">
    <property type="entry name" value="PapD-like_sf"/>
</dbReference>
<evidence type="ECO:0000259" key="7">
    <source>
        <dbReference type="Pfam" id="PF00345"/>
    </source>
</evidence>
<evidence type="ECO:0000256" key="3">
    <source>
        <dbReference type="ARBA" id="ARBA00022729"/>
    </source>
</evidence>
<evidence type="ECO:0000256" key="1">
    <source>
        <dbReference type="ARBA" id="ARBA00004418"/>
    </source>
</evidence>
<dbReference type="InterPro" id="IPR016148">
    <property type="entry name" value="Pili_assmbl_chaperone_C"/>
</dbReference>
<feature type="signal peptide" evidence="6">
    <location>
        <begin position="1"/>
        <end position="24"/>
    </location>
</feature>
<gene>
    <name evidence="9" type="ORF">BLA23254_00387</name>
</gene>
<proteinExistence type="inferred from homology"/>
<dbReference type="SUPFAM" id="SSF49354">
    <property type="entry name" value="PapD-like"/>
    <property type="match status" value="1"/>
</dbReference>
<dbReference type="Pfam" id="PF02753">
    <property type="entry name" value="PapD_C"/>
    <property type="match status" value="1"/>
</dbReference>
<feature type="chain" id="PRO_5027086594" evidence="6">
    <location>
        <begin position="25"/>
        <end position="240"/>
    </location>
</feature>
<protein>
    <submittedName>
        <fullName evidence="9">Pilus assembly protein</fullName>
    </submittedName>
</protein>
<dbReference type="InterPro" id="IPR001829">
    <property type="entry name" value="Pili_assmbl_chaperone_bac"/>
</dbReference>
<dbReference type="SUPFAM" id="SSF49584">
    <property type="entry name" value="Periplasmic chaperone C-domain"/>
    <property type="match status" value="1"/>
</dbReference>
<sequence>MKRFSFAGLALAGSLLFSSGASFAGITLDGTRVVLAAPGKEASLMVRNKAADDVMIQTWMDVSDGDAKVDVPFAITPSLTRLGGEKQQTLRILYYGQGLPADRESVFWLNVQEIPQKAKGDNTLQIAVRQRIKFFYRPAGLPGKVEQAPAQLRWRLVQRDGRAQLEVNNPSSYFISLASVKVQSGGRNYKAAAEMVAPSATRYFDVKDLPAGAAGTGAKVHFESINDYGAIESHDSTTAG</sequence>
<comment type="subcellular location">
    <subcellularLocation>
        <location evidence="1">Periplasm</location>
    </subcellularLocation>
</comment>
<dbReference type="GO" id="GO:0071555">
    <property type="term" value="P:cell wall organization"/>
    <property type="evidence" value="ECO:0007669"/>
    <property type="project" value="InterPro"/>
</dbReference>
<dbReference type="EMBL" id="CABVPW010000002">
    <property type="protein sequence ID" value="VWB11800.1"/>
    <property type="molecule type" value="Genomic_DNA"/>
</dbReference>
<keyword evidence="5" id="KW-0143">Chaperone</keyword>
<comment type="similarity">
    <text evidence="2">Belongs to the periplasmic pilus chaperone family.</text>
</comment>
<dbReference type="PRINTS" id="PR00969">
    <property type="entry name" value="CHAPERONPILI"/>
</dbReference>
<reference evidence="9 10" key="1">
    <citation type="submission" date="2019-09" db="EMBL/GenBank/DDBJ databases">
        <authorList>
            <person name="Depoorter E."/>
        </authorList>
    </citation>
    <scope>NUCLEOTIDE SEQUENCE [LARGE SCALE GENOMIC DNA]</scope>
    <source>
        <strain evidence="9">LMG 23254</strain>
    </source>
</reference>
<evidence type="ECO:0000313" key="10">
    <source>
        <dbReference type="Proteomes" id="UP000494218"/>
    </source>
</evidence>
<dbReference type="Proteomes" id="UP000494218">
    <property type="component" value="Unassembled WGS sequence"/>
</dbReference>
<dbReference type="Gene3D" id="2.60.40.10">
    <property type="entry name" value="Immunoglobulins"/>
    <property type="match status" value="2"/>
</dbReference>
<feature type="domain" description="Pili assembly chaperone N-terminal" evidence="7">
    <location>
        <begin position="25"/>
        <end position="141"/>
    </location>
</feature>
<dbReference type="AlphaFoldDB" id="A0A6P2H425"/>
<feature type="domain" description="Pili assembly chaperone C-terminal" evidence="8">
    <location>
        <begin position="167"/>
        <end position="232"/>
    </location>
</feature>
<dbReference type="InterPro" id="IPR036316">
    <property type="entry name" value="Pili_assmbl_chap_C_dom_sf"/>
</dbReference>